<proteinExistence type="inferred from homology"/>
<comment type="similarity">
    <text evidence="2">Belongs to the bacterial solute-binding protein 7 family.</text>
</comment>
<evidence type="ECO:0000256" key="4">
    <source>
        <dbReference type="ARBA" id="ARBA00022729"/>
    </source>
</evidence>
<evidence type="ECO:0000256" key="3">
    <source>
        <dbReference type="ARBA" id="ARBA00022448"/>
    </source>
</evidence>
<keyword evidence="3" id="KW-0813">Transport</keyword>
<keyword evidence="4" id="KW-0732">Signal</keyword>
<dbReference type="GO" id="GO:0055085">
    <property type="term" value="P:transmembrane transport"/>
    <property type="evidence" value="ECO:0007669"/>
    <property type="project" value="InterPro"/>
</dbReference>
<dbReference type="InterPro" id="IPR038404">
    <property type="entry name" value="TRAP_DctP_sf"/>
</dbReference>
<dbReference type="AlphaFoldDB" id="A0A7S9LUF0"/>
<dbReference type="Proteomes" id="UP000594800">
    <property type="component" value="Chromosome"/>
</dbReference>
<reference evidence="6 7" key="1">
    <citation type="submission" date="2020-11" db="EMBL/GenBank/DDBJ databases">
        <title>Description of Pontivivens ytuae sp. nov. isolated from deep sea sediment of Mariana Trench.</title>
        <authorList>
            <person name="Wang Z."/>
            <person name="Sun Q.-L."/>
            <person name="Xu X.-D."/>
            <person name="Tang Y.-Z."/>
            <person name="Zhang J."/>
        </authorList>
    </citation>
    <scope>NUCLEOTIDE SEQUENCE [LARGE SCALE GENOMIC DNA]</scope>
    <source>
        <strain evidence="6 7">MT2928</strain>
    </source>
</reference>
<dbReference type="PANTHER" id="PTHR33376:SF7">
    <property type="entry name" value="C4-DICARBOXYLATE-BINDING PROTEIN DCTB"/>
    <property type="match status" value="1"/>
</dbReference>
<evidence type="ECO:0000256" key="2">
    <source>
        <dbReference type="ARBA" id="ARBA00009023"/>
    </source>
</evidence>
<protein>
    <submittedName>
        <fullName evidence="6">TRAP transporter substrate-binding protein</fullName>
    </submittedName>
</protein>
<keyword evidence="7" id="KW-1185">Reference proteome</keyword>
<dbReference type="PANTHER" id="PTHR33376">
    <property type="match status" value="1"/>
</dbReference>
<evidence type="ECO:0000313" key="7">
    <source>
        <dbReference type="Proteomes" id="UP000594800"/>
    </source>
</evidence>
<keyword evidence="5" id="KW-0574">Periplasm</keyword>
<sequence length="314" mass="34572">MFRLSSWLPRQHTVPYDILDPWIEIVAQSTNNRVQIEILDAPLGPPPAHLGLAQSGEADIVYTLHGYSGQEAFLRSQIGQFSFLGDSFGTAIVFSDIYRNDLNAAAEHEGVELLGLWTHGPGLLFLNGVQIRTLDDFQQLRVRTPGGYITEMVTELGAENQFLSPGQISDAFVSDQINAATFPWEAAPAFNFADKVTTGLEMPGGIYNATWMLVMNSDAWNRISDRDQQIVQQVSGEVIGLLAGKSWDEADYLGKQRCADIGMTIQRASDELIADFADLASGYEQRWAQAVAAEGFDGDGALDLLRRRTSVQQL</sequence>
<evidence type="ECO:0000256" key="1">
    <source>
        <dbReference type="ARBA" id="ARBA00004418"/>
    </source>
</evidence>
<organism evidence="6 7">
    <name type="scientific">Pontivivens ytuae</name>
    <dbReference type="NCBI Taxonomy" id="2789856"/>
    <lineage>
        <taxon>Bacteria</taxon>
        <taxon>Pseudomonadati</taxon>
        <taxon>Pseudomonadota</taxon>
        <taxon>Alphaproteobacteria</taxon>
        <taxon>Rhodobacterales</taxon>
        <taxon>Paracoccaceae</taxon>
        <taxon>Pontivivens</taxon>
    </lineage>
</organism>
<accession>A0A7S9LUF0</accession>
<dbReference type="CDD" id="cd13665">
    <property type="entry name" value="PBP2_TRAP_Dctp3_4"/>
    <property type="match status" value="1"/>
</dbReference>
<gene>
    <name evidence="6" type="ORF">I0K15_06175</name>
</gene>
<dbReference type="EMBL" id="CP064942">
    <property type="protein sequence ID" value="QPH55324.1"/>
    <property type="molecule type" value="Genomic_DNA"/>
</dbReference>
<name>A0A7S9LUF0_9RHOB</name>
<evidence type="ECO:0000256" key="5">
    <source>
        <dbReference type="ARBA" id="ARBA00022764"/>
    </source>
</evidence>
<comment type="subcellular location">
    <subcellularLocation>
        <location evidence="1">Periplasm</location>
    </subcellularLocation>
</comment>
<dbReference type="Gene3D" id="3.40.190.170">
    <property type="entry name" value="Bacterial extracellular solute-binding protein, family 7"/>
    <property type="match status" value="1"/>
</dbReference>
<dbReference type="RefSeq" id="WP_196104523.1">
    <property type="nucleotide sequence ID" value="NZ_CP064942.1"/>
</dbReference>
<evidence type="ECO:0000313" key="6">
    <source>
        <dbReference type="EMBL" id="QPH55324.1"/>
    </source>
</evidence>
<dbReference type="GO" id="GO:0042597">
    <property type="term" value="C:periplasmic space"/>
    <property type="evidence" value="ECO:0007669"/>
    <property type="project" value="UniProtKB-SubCell"/>
</dbReference>
<dbReference type="Pfam" id="PF03480">
    <property type="entry name" value="DctP"/>
    <property type="match status" value="1"/>
</dbReference>
<dbReference type="KEGG" id="poz:I0K15_06175"/>
<dbReference type="InterPro" id="IPR018389">
    <property type="entry name" value="DctP_fam"/>
</dbReference>